<gene>
    <name evidence="1" type="ORF">NCGR_LOCUS49888</name>
</gene>
<keyword evidence="2" id="KW-1185">Reference proteome</keyword>
<name>A0A811R973_9POAL</name>
<organism evidence="1 2">
    <name type="scientific">Miscanthus lutarioriparius</name>
    <dbReference type="NCBI Taxonomy" id="422564"/>
    <lineage>
        <taxon>Eukaryota</taxon>
        <taxon>Viridiplantae</taxon>
        <taxon>Streptophyta</taxon>
        <taxon>Embryophyta</taxon>
        <taxon>Tracheophyta</taxon>
        <taxon>Spermatophyta</taxon>
        <taxon>Magnoliopsida</taxon>
        <taxon>Liliopsida</taxon>
        <taxon>Poales</taxon>
        <taxon>Poaceae</taxon>
        <taxon>PACMAD clade</taxon>
        <taxon>Panicoideae</taxon>
        <taxon>Andropogonodae</taxon>
        <taxon>Andropogoneae</taxon>
        <taxon>Saccharinae</taxon>
        <taxon>Miscanthus</taxon>
    </lineage>
</organism>
<sequence length="136" mass="14627">MRHLLHSRRCLRRGGGIPIGLHHHLPLLRPPSQVSSDADLRKCAGYALLLLGCGAATYYSVPFPADELHNKAVPFRCAPLPEDLHAVSNWRSGAAPRGPCPRPPAGRLALGTEGALAAARYACSGRRRAHGQVDRC</sequence>
<dbReference type="EMBL" id="CAJGYO010000014">
    <property type="protein sequence ID" value="CAD6266583.1"/>
    <property type="molecule type" value="Genomic_DNA"/>
</dbReference>
<protein>
    <submittedName>
        <fullName evidence="1">Uncharacterized protein</fullName>
    </submittedName>
</protein>
<dbReference type="AlphaFoldDB" id="A0A811R973"/>
<evidence type="ECO:0000313" key="1">
    <source>
        <dbReference type="EMBL" id="CAD6266583.1"/>
    </source>
</evidence>
<dbReference type="Proteomes" id="UP000604825">
    <property type="component" value="Unassembled WGS sequence"/>
</dbReference>
<accession>A0A811R973</accession>
<evidence type="ECO:0000313" key="2">
    <source>
        <dbReference type="Proteomes" id="UP000604825"/>
    </source>
</evidence>
<reference evidence="1" key="1">
    <citation type="submission" date="2020-10" db="EMBL/GenBank/DDBJ databases">
        <authorList>
            <person name="Han B."/>
            <person name="Lu T."/>
            <person name="Zhao Q."/>
            <person name="Huang X."/>
            <person name="Zhao Y."/>
        </authorList>
    </citation>
    <scope>NUCLEOTIDE SEQUENCE</scope>
</reference>
<comment type="caution">
    <text evidence="1">The sequence shown here is derived from an EMBL/GenBank/DDBJ whole genome shotgun (WGS) entry which is preliminary data.</text>
</comment>
<proteinExistence type="predicted"/>